<feature type="compositionally biased region" description="Low complexity" evidence="1">
    <location>
        <begin position="85"/>
        <end position="110"/>
    </location>
</feature>
<feature type="region of interest" description="Disordered" evidence="1">
    <location>
        <begin position="38"/>
        <end position="198"/>
    </location>
</feature>
<evidence type="ECO:0000256" key="1">
    <source>
        <dbReference type="SAM" id="MobiDB-lite"/>
    </source>
</evidence>
<gene>
    <name evidence="2" type="ORF">CIPAW_02G059900</name>
</gene>
<organism evidence="2 3">
    <name type="scientific">Carya illinoinensis</name>
    <name type="common">Pecan</name>
    <dbReference type="NCBI Taxonomy" id="32201"/>
    <lineage>
        <taxon>Eukaryota</taxon>
        <taxon>Viridiplantae</taxon>
        <taxon>Streptophyta</taxon>
        <taxon>Embryophyta</taxon>
        <taxon>Tracheophyta</taxon>
        <taxon>Spermatophyta</taxon>
        <taxon>Magnoliopsida</taxon>
        <taxon>eudicotyledons</taxon>
        <taxon>Gunneridae</taxon>
        <taxon>Pentapetalae</taxon>
        <taxon>rosids</taxon>
        <taxon>fabids</taxon>
        <taxon>Fagales</taxon>
        <taxon>Juglandaceae</taxon>
        <taxon>Carya</taxon>
    </lineage>
</organism>
<protein>
    <submittedName>
        <fullName evidence="2">Uncharacterized protein</fullName>
    </submittedName>
</protein>
<evidence type="ECO:0000313" key="2">
    <source>
        <dbReference type="EMBL" id="KAG6663984.1"/>
    </source>
</evidence>
<name>A0A8T1RBQ9_CARIL</name>
<feature type="compositionally biased region" description="Polar residues" evidence="1">
    <location>
        <begin position="142"/>
        <end position="155"/>
    </location>
</feature>
<sequence length="382" mass="40331">MAMGRGKVIMSASLQLLSEEHFPNMGWKASACAEIRENRGTLSGSPALEPLTELGPNGPQSPLRAKNTRPHQTQQAGPPPRQPPRSRASSPHPRASSPRSRATSRAGSPSQVEPVTRQPFEASAHGPSSSRSRDPINHIPLASSQATLPASQTAPTDPGDPVGTVVALFKAGPSSSRSRDPGATTAVGTPLTASPVEENDITVVPLNFVGPNPAQKKPTGHLEAPGLTSEDQSTQGEEHSSPAVSVAPFLEDSSEFTSRVLCTLEEEAEPDPEGEEEGEAVLGSGTLVPFSDLANEGDVMGNVGDDPSPLCSLPPALPWSDLQTDWVLKKVEDIWHCTGISCVGFEDQLRALFTAIAAEQSHHLRSASKREGIKETLMLCKL</sequence>
<feature type="region of interest" description="Disordered" evidence="1">
    <location>
        <begin position="210"/>
        <end position="245"/>
    </location>
</feature>
<evidence type="ECO:0000313" key="3">
    <source>
        <dbReference type="Proteomes" id="UP000811609"/>
    </source>
</evidence>
<proteinExistence type="predicted"/>
<reference evidence="2" key="1">
    <citation type="submission" date="2020-12" db="EMBL/GenBank/DDBJ databases">
        <title>WGS assembly of Carya illinoinensis cv. Pawnee.</title>
        <authorList>
            <person name="Platts A."/>
            <person name="Shu S."/>
            <person name="Wright S."/>
            <person name="Barry K."/>
            <person name="Edger P."/>
            <person name="Pires J.C."/>
            <person name="Schmutz J."/>
        </authorList>
    </citation>
    <scope>NUCLEOTIDE SEQUENCE</scope>
    <source>
        <tissue evidence="2">Leaf</tissue>
    </source>
</reference>
<dbReference type="Proteomes" id="UP000811609">
    <property type="component" value="Chromosome 2"/>
</dbReference>
<keyword evidence="3" id="KW-1185">Reference proteome</keyword>
<accession>A0A8T1RBQ9</accession>
<dbReference type="EMBL" id="CM031810">
    <property type="protein sequence ID" value="KAG6663984.1"/>
    <property type="molecule type" value="Genomic_DNA"/>
</dbReference>
<comment type="caution">
    <text evidence="2">The sequence shown here is derived from an EMBL/GenBank/DDBJ whole genome shotgun (WGS) entry which is preliminary data.</text>
</comment>
<dbReference type="AlphaFoldDB" id="A0A8T1RBQ9"/>